<dbReference type="Proteomes" id="UP001152300">
    <property type="component" value="Unassembled WGS sequence"/>
</dbReference>
<evidence type="ECO:0000256" key="1">
    <source>
        <dbReference type="SAM" id="MobiDB-lite"/>
    </source>
</evidence>
<proteinExistence type="predicted"/>
<evidence type="ECO:0000313" key="3">
    <source>
        <dbReference type="Proteomes" id="UP001152300"/>
    </source>
</evidence>
<feature type="region of interest" description="Disordered" evidence="1">
    <location>
        <begin position="1"/>
        <end position="22"/>
    </location>
</feature>
<accession>A0A9X0AT65</accession>
<organism evidence="2 3">
    <name type="scientific">Sclerotinia nivalis</name>
    <dbReference type="NCBI Taxonomy" id="352851"/>
    <lineage>
        <taxon>Eukaryota</taxon>
        <taxon>Fungi</taxon>
        <taxon>Dikarya</taxon>
        <taxon>Ascomycota</taxon>
        <taxon>Pezizomycotina</taxon>
        <taxon>Leotiomycetes</taxon>
        <taxon>Helotiales</taxon>
        <taxon>Sclerotiniaceae</taxon>
        <taxon>Sclerotinia</taxon>
    </lineage>
</organism>
<gene>
    <name evidence="2" type="ORF">OCU04_004014</name>
</gene>
<dbReference type="EMBL" id="JAPEIS010000003">
    <property type="protein sequence ID" value="KAJ8068459.1"/>
    <property type="molecule type" value="Genomic_DNA"/>
</dbReference>
<name>A0A9X0AT65_9HELO</name>
<sequence>MSKRAPSPIPNPPVDDEVREEQKEARRQLVKWYGDIRLALEDREEDRVQICFRRLGK</sequence>
<evidence type="ECO:0000313" key="2">
    <source>
        <dbReference type="EMBL" id="KAJ8068459.1"/>
    </source>
</evidence>
<protein>
    <submittedName>
        <fullName evidence="2">Uncharacterized protein</fullName>
    </submittedName>
</protein>
<reference evidence="2" key="1">
    <citation type="submission" date="2022-11" db="EMBL/GenBank/DDBJ databases">
        <title>Genome Resource of Sclerotinia nivalis Strain SnTB1, a Plant Pathogen Isolated from American Ginseng.</title>
        <authorList>
            <person name="Fan S."/>
        </authorList>
    </citation>
    <scope>NUCLEOTIDE SEQUENCE</scope>
    <source>
        <strain evidence="2">SnTB1</strain>
    </source>
</reference>
<keyword evidence="3" id="KW-1185">Reference proteome</keyword>
<comment type="caution">
    <text evidence="2">The sequence shown here is derived from an EMBL/GenBank/DDBJ whole genome shotgun (WGS) entry which is preliminary data.</text>
</comment>
<dbReference type="AlphaFoldDB" id="A0A9X0AT65"/>